<dbReference type="PANTHER" id="PTHR18945">
    <property type="entry name" value="NEUROTRANSMITTER GATED ION CHANNEL"/>
    <property type="match status" value="1"/>
</dbReference>
<evidence type="ECO:0000256" key="3">
    <source>
        <dbReference type="ARBA" id="ARBA00022989"/>
    </source>
</evidence>
<evidence type="ECO:0000313" key="8">
    <source>
        <dbReference type="Proteomes" id="UP000887575"/>
    </source>
</evidence>
<dbReference type="Gene3D" id="2.70.170.10">
    <property type="entry name" value="Neurotransmitter-gated ion-channel ligand-binding domain"/>
    <property type="match status" value="2"/>
</dbReference>
<dbReference type="WBParaSite" id="MBELARI_LOCUS13292">
    <property type="protein sequence ID" value="MBELARI_LOCUS13292"/>
    <property type="gene ID" value="MBELARI_LOCUS13292"/>
</dbReference>
<dbReference type="InterPro" id="IPR006201">
    <property type="entry name" value="Neur_channel"/>
</dbReference>
<accession>A0AAF3EH25</accession>
<dbReference type="GO" id="GO:0004888">
    <property type="term" value="F:transmembrane signaling receptor activity"/>
    <property type="evidence" value="ECO:0007669"/>
    <property type="project" value="InterPro"/>
</dbReference>
<evidence type="ECO:0000256" key="6">
    <source>
        <dbReference type="SAM" id="SignalP"/>
    </source>
</evidence>
<dbReference type="GO" id="GO:0016020">
    <property type="term" value="C:membrane"/>
    <property type="evidence" value="ECO:0007669"/>
    <property type="project" value="UniProtKB-SubCell"/>
</dbReference>
<evidence type="ECO:0000256" key="5">
    <source>
        <dbReference type="SAM" id="Phobius"/>
    </source>
</evidence>
<feature type="transmembrane region" description="Helical" evidence="5">
    <location>
        <begin position="290"/>
        <end position="313"/>
    </location>
</feature>
<keyword evidence="8" id="KW-1185">Reference proteome</keyword>
<feature type="domain" description="Neurotransmitter-gated ion-channel ligand-binding" evidence="7">
    <location>
        <begin position="122"/>
        <end position="222"/>
    </location>
</feature>
<dbReference type="GO" id="GO:0005230">
    <property type="term" value="F:extracellular ligand-gated monoatomic ion channel activity"/>
    <property type="evidence" value="ECO:0007669"/>
    <property type="project" value="InterPro"/>
</dbReference>
<feature type="chain" id="PRO_5042006032" description="Neurotransmitter-gated ion-channel ligand-binding domain-containing protein" evidence="6">
    <location>
        <begin position="18"/>
        <end position="325"/>
    </location>
</feature>
<feature type="transmembrane region" description="Helical" evidence="5">
    <location>
        <begin position="226"/>
        <end position="248"/>
    </location>
</feature>
<dbReference type="Pfam" id="PF02931">
    <property type="entry name" value="Neur_chan_LBD"/>
    <property type="match status" value="1"/>
</dbReference>
<dbReference type="AlphaFoldDB" id="A0AAF3EH25"/>
<sequence>MNSLICFFLVVLILVNGIDYGFYKSEKFLNYSANVDKLYDELINRRKYNKELAPIYEETDENLSFVSSIDNSSTALEVYFVVEYIQIFDLNAQSQLISACMQLRATWFDYRKTLDDIMPSAAKTLKITSDGTVLMATPYYFEVSCEIDITTFPFDNQTCLLPILSYAYDSTVIKSNGTINQETVGEALSGIGNGEWECTGISESSYQFADQQIFQLSLQLKRIPNYYVYVIAFPCFIITLLSVFGMFWTQSLQEEQLAKLGIGLTSLVSMTVLLDLLSTSIPKTAVFPLLGIYVVCCVGIIAGACILIMVLSAETPQKQFKKFGE</sequence>
<evidence type="ECO:0000259" key="7">
    <source>
        <dbReference type="Pfam" id="PF02931"/>
    </source>
</evidence>
<keyword evidence="2 5" id="KW-0812">Transmembrane</keyword>
<dbReference type="InterPro" id="IPR018000">
    <property type="entry name" value="Neurotransmitter_ion_chnl_CS"/>
</dbReference>
<evidence type="ECO:0000256" key="2">
    <source>
        <dbReference type="ARBA" id="ARBA00022692"/>
    </source>
</evidence>
<dbReference type="InterPro" id="IPR036719">
    <property type="entry name" value="Neuro-gated_channel_TM_sf"/>
</dbReference>
<keyword evidence="6" id="KW-0732">Signal</keyword>
<proteinExistence type="predicted"/>
<dbReference type="Gene3D" id="1.20.58.390">
    <property type="entry name" value="Neurotransmitter-gated ion-channel transmembrane domain"/>
    <property type="match status" value="1"/>
</dbReference>
<feature type="transmembrane region" description="Helical" evidence="5">
    <location>
        <begin position="260"/>
        <end position="278"/>
    </location>
</feature>
<name>A0AAF3EH25_9BILA</name>
<dbReference type="InterPro" id="IPR006202">
    <property type="entry name" value="Neur_chan_lig-bd"/>
</dbReference>
<evidence type="ECO:0000313" key="9">
    <source>
        <dbReference type="WBParaSite" id="MBELARI_LOCUS13292"/>
    </source>
</evidence>
<organism evidence="8 9">
    <name type="scientific">Mesorhabditis belari</name>
    <dbReference type="NCBI Taxonomy" id="2138241"/>
    <lineage>
        <taxon>Eukaryota</taxon>
        <taxon>Metazoa</taxon>
        <taxon>Ecdysozoa</taxon>
        <taxon>Nematoda</taxon>
        <taxon>Chromadorea</taxon>
        <taxon>Rhabditida</taxon>
        <taxon>Rhabditina</taxon>
        <taxon>Rhabditomorpha</taxon>
        <taxon>Rhabditoidea</taxon>
        <taxon>Rhabditidae</taxon>
        <taxon>Mesorhabditinae</taxon>
        <taxon>Mesorhabditis</taxon>
    </lineage>
</organism>
<dbReference type="PROSITE" id="PS00236">
    <property type="entry name" value="NEUROTR_ION_CHANNEL"/>
    <property type="match status" value="1"/>
</dbReference>
<comment type="subcellular location">
    <subcellularLocation>
        <location evidence="1">Membrane</location>
        <topology evidence="1">Multi-pass membrane protein</topology>
    </subcellularLocation>
</comment>
<dbReference type="InterPro" id="IPR038050">
    <property type="entry name" value="Neuro_actylchol_rec"/>
</dbReference>
<evidence type="ECO:0000256" key="4">
    <source>
        <dbReference type="ARBA" id="ARBA00023136"/>
    </source>
</evidence>
<keyword evidence="4 5" id="KW-0472">Membrane</keyword>
<reference evidence="9" key="1">
    <citation type="submission" date="2024-02" db="UniProtKB">
        <authorList>
            <consortium name="WormBaseParasite"/>
        </authorList>
    </citation>
    <scope>IDENTIFICATION</scope>
</reference>
<dbReference type="InterPro" id="IPR036734">
    <property type="entry name" value="Neur_chan_lig-bd_sf"/>
</dbReference>
<dbReference type="CDD" id="cd19051">
    <property type="entry name" value="LGIC_TM_cation"/>
    <property type="match status" value="1"/>
</dbReference>
<dbReference type="SUPFAM" id="SSF90112">
    <property type="entry name" value="Neurotransmitter-gated ion-channel transmembrane pore"/>
    <property type="match status" value="1"/>
</dbReference>
<protein>
    <recommendedName>
        <fullName evidence="7">Neurotransmitter-gated ion-channel ligand-binding domain-containing protein</fullName>
    </recommendedName>
</protein>
<dbReference type="Proteomes" id="UP000887575">
    <property type="component" value="Unassembled WGS sequence"/>
</dbReference>
<evidence type="ECO:0000256" key="1">
    <source>
        <dbReference type="ARBA" id="ARBA00004141"/>
    </source>
</evidence>
<feature type="signal peptide" evidence="6">
    <location>
        <begin position="1"/>
        <end position="17"/>
    </location>
</feature>
<dbReference type="SUPFAM" id="SSF63712">
    <property type="entry name" value="Nicotinic receptor ligand binding domain-like"/>
    <property type="match status" value="1"/>
</dbReference>
<keyword evidence="3 5" id="KW-1133">Transmembrane helix</keyword>